<dbReference type="EMBL" id="JADGIZ020000027">
    <property type="protein sequence ID" value="KAL2915111.1"/>
    <property type="molecule type" value="Genomic_DNA"/>
</dbReference>
<evidence type="ECO:0000256" key="1">
    <source>
        <dbReference type="SAM" id="Phobius"/>
    </source>
</evidence>
<keyword evidence="1" id="KW-0472">Membrane</keyword>
<dbReference type="InterPro" id="IPR028110">
    <property type="entry name" value="TMEM254"/>
</dbReference>
<dbReference type="Gene3D" id="3.20.180.10">
    <property type="entry name" value="PNP-oxidase-like"/>
    <property type="match status" value="1"/>
</dbReference>
<organism evidence="3 4">
    <name type="scientific">Polyrhizophydium stewartii</name>
    <dbReference type="NCBI Taxonomy" id="2732419"/>
    <lineage>
        <taxon>Eukaryota</taxon>
        <taxon>Fungi</taxon>
        <taxon>Fungi incertae sedis</taxon>
        <taxon>Chytridiomycota</taxon>
        <taxon>Chytridiomycota incertae sedis</taxon>
        <taxon>Chytridiomycetes</taxon>
        <taxon>Rhizophydiales</taxon>
        <taxon>Rhizophydiales incertae sedis</taxon>
        <taxon>Polyrhizophydium</taxon>
    </lineage>
</organism>
<keyword evidence="4" id="KW-1185">Reference proteome</keyword>
<dbReference type="Pfam" id="PF14934">
    <property type="entry name" value="TMEM254"/>
    <property type="match status" value="1"/>
</dbReference>
<proteinExistence type="predicted"/>
<evidence type="ECO:0000259" key="2">
    <source>
        <dbReference type="Pfam" id="PF10615"/>
    </source>
</evidence>
<comment type="caution">
    <text evidence="3">The sequence shown here is derived from an EMBL/GenBank/DDBJ whole genome shotgun (WGS) entry which is preliminary data.</text>
</comment>
<feature type="domain" description="DUF2470" evidence="2">
    <location>
        <begin position="15"/>
        <end position="95"/>
    </location>
</feature>
<accession>A0ABR4N6F2</accession>
<feature type="transmembrane region" description="Helical" evidence="1">
    <location>
        <begin position="168"/>
        <end position="195"/>
    </location>
</feature>
<protein>
    <recommendedName>
        <fullName evidence="2">DUF2470 domain-containing protein</fullName>
    </recommendedName>
</protein>
<feature type="transmembrane region" description="Helical" evidence="1">
    <location>
        <begin position="201"/>
        <end position="221"/>
    </location>
</feature>
<evidence type="ECO:0000313" key="4">
    <source>
        <dbReference type="Proteomes" id="UP001527925"/>
    </source>
</evidence>
<gene>
    <name evidence="3" type="ORF">HK105_205435</name>
</gene>
<evidence type="ECO:0000313" key="3">
    <source>
        <dbReference type="EMBL" id="KAL2915111.1"/>
    </source>
</evidence>
<reference evidence="3 4" key="1">
    <citation type="submission" date="2023-09" db="EMBL/GenBank/DDBJ databases">
        <title>Pangenome analysis of Batrachochytrium dendrobatidis and related Chytrids.</title>
        <authorList>
            <person name="Yacoub M.N."/>
            <person name="Stajich J.E."/>
            <person name="James T.Y."/>
        </authorList>
    </citation>
    <scope>NUCLEOTIDE SEQUENCE [LARGE SCALE GENOMIC DNA]</scope>
    <source>
        <strain evidence="3 4">JEL0888</strain>
    </source>
</reference>
<keyword evidence="1" id="KW-1133">Transmembrane helix</keyword>
<dbReference type="Pfam" id="PF10615">
    <property type="entry name" value="DUF2470"/>
    <property type="match status" value="1"/>
</dbReference>
<dbReference type="Proteomes" id="UP001527925">
    <property type="component" value="Unassembled WGS sequence"/>
</dbReference>
<keyword evidence="1" id="KW-0812">Transmembrane</keyword>
<dbReference type="SUPFAM" id="SSF50475">
    <property type="entry name" value="FMN-binding split barrel"/>
    <property type="match status" value="1"/>
</dbReference>
<dbReference type="InterPro" id="IPR037119">
    <property type="entry name" value="Haem_oxidase_HugZ-like_sf"/>
</dbReference>
<name>A0ABR4N6F2_9FUNG</name>
<dbReference type="InterPro" id="IPR019595">
    <property type="entry name" value="DUF2470"/>
</dbReference>
<sequence>MQRRRVGDLSADDETAIVRRWNETKPTALIQCAQYFANARAAKDVRMSEVDKAGFTLQYKEFNVDSGKLEEREMRIAYDRPVATAQQIESKLLEMADEAKVVLAMKPKTDYRPPGTTKPTEFTRPPIFQMLLALGSWVLFLTMAFVPDPPRPVSLIQAFFGGMQACRNLLVAIVTIAVLQAFAAAGVCIWATMPLESAVKWFFYTLVFGFGTLGPVVKIAFKHKAEHDARSDVKD</sequence>